<evidence type="ECO:0000313" key="2">
    <source>
        <dbReference type="EMBL" id="KAJ1181520.1"/>
    </source>
</evidence>
<dbReference type="AlphaFoldDB" id="A0AAV7TYF1"/>
<organism evidence="2 3">
    <name type="scientific">Pleurodeles waltl</name>
    <name type="common">Iberian ribbed newt</name>
    <dbReference type="NCBI Taxonomy" id="8319"/>
    <lineage>
        <taxon>Eukaryota</taxon>
        <taxon>Metazoa</taxon>
        <taxon>Chordata</taxon>
        <taxon>Craniata</taxon>
        <taxon>Vertebrata</taxon>
        <taxon>Euteleostomi</taxon>
        <taxon>Amphibia</taxon>
        <taxon>Batrachia</taxon>
        <taxon>Caudata</taxon>
        <taxon>Salamandroidea</taxon>
        <taxon>Salamandridae</taxon>
        <taxon>Pleurodelinae</taxon>
        <taxon>Pleurodeles</taxon>
    </lineage>
</organism>
<dbReference type="EMBL" id="JANPWB010000006">
    <property type="protein sequence ID" value="KAJ1181520.1"/>
    <property type="molecule type" value="Genomic_DNA"/>
</dbReference>
<protein>
    <submittedName>
        <fullName evidence="2">Uncharacterized protein</fullName>
    </submittedName>
</protein>
<name>A0AAV7TYF1_PLEWA</name>
<feature type="region of interest" description="Disordered" evidence="1">
    <location>
        <begin position="125"/>
        <end position="152"/>
    </location>
</feature>
<accession>A0AAV7TYF1</accession>
<dbReference type="Proteomes" id="UP001066276">
    <property type="component" value="Chromosome 3_2"/>
</dbReference>
<comment type="caution">
    <text evidence="2">The sequence shown here is derived from an EMBL/GenBank/DDBJ whole genome shotgun (WGS) entry which is preliminary data.</text>
</comment>
<gene>
    <name evidence="2" type="ORF">NDU88_006727</name>
</gene>
<proteinExistence type="predicted"/>
<evidence type="ECO:0000313" key="3">
    <source>
        <dbReference type="Proteomes" id="UP001066276"/>
    </source>
</evidence>
<keyword evidence="3" id="KW-1185">Reference proteome</keyword>
<sequence length="152" mass="16304">MKGGHCVLGAPSVTSPGARAARRVIGLRAELGRRAGWGRAPSQLRGVPVVLRAALRGAPEAWLSPALLHPWDARTHRGRCGAANWLWRTQKQQLHANTALCLSPPAAPALSLQHPRWIQSLFSLPHQNDARRGRSSPAPSGAHGTQEAQPVN</sequence>
<reference evidence="2" key="1">
    <citation type="journal article" date="2022" name="bioRxiv">
        <title>Sequencing and chromosome-scale assembly of the giantPleurodeles waltlgenome.</title>
        <authorList>
            <person name="Brown T."/>
            <person name="Elewa A."/>
            <person name="Iarovenko S."/>
            <person name="Subramanian E."/>
            <person name="Araus A.J."/>
            <person name="Petzold A."/>
            <person name="Susuki M."/>
            <person name="Suzuki K.-i.T."/>
            <person name="Hayashi T."/>
            <person name="Toyoda A."/>
            <person name="Oliveira C."/>
            <person name="Osipova E."/>
            <person name="Leigh N.D."/>
            <person name="Simon A."/>
            <person name="Yun M.H."/>
        </authorList>
    </citation>
    <scope>NUCLEOTIDE SEQUENCE</scope>
    <source>
        <strain evidence="2">20211129_DDA</strain>
        <tissue evidence="2">Liver</tissue>
    </source>
</reference>
<evidence type="ECO:0000256" key="1">
    <source>
        <dbReference type="SAM" id="MobiDB-lite"/>
    </source>
</evidence>